<reference evidence="2 3" key="1">
    <citation type="journal article" date="2009" name="Stand. Genomic Sci.">
        <title>Complete genome sequence of Pirellula staleyi type strain (ATCC 27377).</title>
        <authorList>
            <person name="Clum A."/>
            <person name="Tindall B.J."/>
            <person name="Sikorski J."/>
            <person name="Ivanova N."/>
            <person name="Mavrommatis K."/>
            <person name="Lucas S."/>
            <person name="Glavina del Rio T."/>
            <person name="Nolan M."/>
            <person name="Chen F."/>
            <person name="Tice H."/>
            <person name="Pitluck S."/>
            <person name="Cheng J.F."/>
            <person name="Chertkov O."/>
            <person name="Brettin T."/>
            <person name="Han C."/>
            <person name="Detter J.C."/>
            <person name="Kuske C."/>
            <person name="Bruce D."/>
            <person name="Goodwin L."/>
            <person name="Ovchinikova G."/>
            <person name="Pati A."/>
            <person name="Mikhailova N."/>
            <person name="Chen A."/>
            <person name="Palaniappan K."/>
            <person name="Land M."/>
            <person name="Hauser L."/>
            <person name="Chang Y.J."/>
            <person name="Jeffries C.D."/>
            <person name="Chain P."/>
            <person name="Rohde M."/>
            <person name="Goker M."/>
            <person name="Bristow J."/>
            <person name="Eisen J.A."/>
            <person name="Markowitz V."/>
            <person name="Hugenholtz P."/>
            <person name="Kyrpides N.C."/>
            <person name="Klenk H.P."/>
            <person name="Lapidus A."/>
        </authorList>
    </citation>
    <scope>NUCLEOTIDE SEQUENCE [LARGE SCALE GENOMIC DNA]</scope>
    <source>
        <strain evidence="3">ATCC 27377 / DSM 6068 / ICPB 4128</strain>
    </source>
</reference>
<dbReference type="STRING" id="530564.Psta_2078"/>
<keyword evidence="1" id="KW-0732">Signal</keyword>
<dbReference type="Proteomes" id="UP000001887">
    <property type="component" value="Chromosome"/>
</dbReference>
<organism evidence="2 3">
    <name type="scientific">Pirellula staleyi (strain ATCC 27377 / DSM 6068 / ICPB 4128)</name>
    <name type="common">Pirella staleyi</name>
    <dbReference type="NCBI Taxonomy" id="530564"/>
    <lineage>
        <taxon>Bacteria</taxon>
        <taxon>Pseudomonadati</taxon>
        <taxon>Planctomycetota</taxon>
        <taxon>Planctomycetia</taxon>
        <taxon>Pirellulales</taxon>
        <taxon>Pirellulaceae</taxon>
        <taxon>Pirellula</taxon>
    </lineage>
</organism>
<dbReference type="EMBL" id="CP001848">
    <property type="protein sequence ID" value="ADB16752.1"/>
    <property type="molecule type" value="Genomic_DNA"/>
</dbReference>
<sequence precursor="true">MNVRFAQACRATLCLLLLVATATTSLAAPPWMALVPFRRNVEADPKKTYELTQGQGPWMIMCTSFSGENAEEQAHQLCLEIRSRFQLEAFVFKQNFDFTKSEIGLGLNQFGGPKKMRYANGAKIEEVAVLVGNFGSVEDPAVEKVLEQIKYAKPEMFAKANPETSGQTFAQLRNVYRLVSKSAEKKQRGPLGNAFVTRNPLLPEEMFVSKGIDPFVVEMNEGRAHSLLGCPGAYTVKVATFRGVDTMKPAEFEKLISKRKSSKLDEAAEKATKLCESLRRRQVEAYVFHDITESYVCVGSFDTVGTPLPSGNIEINPAIYKVIQSYGPEKKAIPGQMQTALEPRMLDNLPFDVQPMPVEVPKRSIAAAYSRSLLEQ</sequence>
<evidence type="ECO:0000256" key="1">
    <source>
        <dbReference type="SAM" id="SignalP"/>
    </source>
</evidence>
<proteinExistence type="predicted"/>
<evidence type="ECO:0000313" key="2">
    <source>
        <dbReference type="EMBL" id="ADB16752.1"/>
    </source>
</evidence>
<keyword evidence="3" id="KW-1185">Reference proteome</keyword>
<evidence type="ECO:0000313" key="3">
    <source>
        <dbReference type="Proteomes" id="UP000001887"/>
    </source>
</evidence>
<dbReference type="HOGENOM" id="CLU_818565_0_0_0"/>
<dbReference type="OrthoDB" id="248327at2"/>
<accession>D2R1N3</accession>
<feature type="signal peptide" evidence="1">
    <location>
        <begin position="1"/>
        <end position="27"/>
    </location>
</feature>
<dbReference type="eggNOG" id="ENOG5030HE0">
    <property type="taxonomic scope" value="Bacteria"/>
</dbReference>
<name>D2R1N3_PIRSD</name>
<dbReference type="KEGG" id="psl:Psta_2078"/>
<gene>
    <name evidence="2" type="ordered locus">Psta_2078</name>
</gene>
<feature type="chain" id="PRO_5003036158" evidence="1">
    <location>
        <begin position="28"/>
        <end position="376"/>
    </location>
</feature>
<dbReference type="AlphaFoldDB" id="D2R1N3"/>
<protein>
    <submittedName>
        <fullName evidence="2">Uncharacterized protein</fullName>
    </submittedName>
</protein>